<dbReference type="Gramene" id="Bo2g156330.1">
    <property type="protein sequence ID" value="Bo2g156330.1"/>
    <property type="gene ID" value="Bo2g156330"/>
</dbReference>
<dbReference type="STRING" id="109376.A0A0D3AXJ7"/>
<evidence type="ECO:0000313" key="1">
    <source>
        <dbReference type="EnsemblPlants" id="Bo2g156330.1"/>
    </source>
</evidence>
<dbReference type="EnsemblPlants" id="Bo2g156330.1">
    <property type="protein sequence ID" value="Bo2g156330.1"/>
    <property type="gene ID" value="Bo2g156330"/>
</dbReference>
<dbReference type="eggNOG" id="KOG2234">
    <property type="taxonomic scope" value="Eukaryota"/>
</dbReference>
<dbReference type="HOGENOM" id="CLU_2515761_0_0_1"/>
<dbReference type="GeneID" id="106326385"/>
<protein>
    <submittedName>
        <fullName evidence="1">Uncharacterized protein</fullName>
    </submittedName>
</protein>
<keyword evidence="2" id="KW-1185">Reference proteome</keyword>
<evidence type="ECO:0000313" key="2">
    <source>
        <dbReference type="Proteomes" id="UP000032141"/>
    </source>
</evidence>
<proteinExistence type="predicted"/>
<dbReference type="KEGG" id="boe:106326385"/>
<reference evidence="1 2" key="1">
    <citation type="journal article" date="2014" name="Genome Biol.">
        <title>Transcriptome and methylome profiling reveals relics of genome dominance in the mesopolyploid Brassica oleracea.</title>
        <authorList>
            <person name="Parkin I.A."/>
            <person name="Koh C."/>
            <person name="Tang H."/>
            <person name="Robinson S.J."/>
            <person name="Kagale S."/>
            <person name="Clarke W.E."/>
            <person name="Town C.D."/>
            <person name="Nixon J."/>
            <person name="Krishnakumar V."/>
            <person name="Bidwell S.L."/>
            <person name="Denoeud F."/>
            <person name="Belcram H."/>
            <person name="Links M.G."/>
            <person name="Just J."/>
            <person name="Clarke C."/>
            <person name="Bender T."/>
            <person name="Huebert T."/>
            <person name="Mason A.S."/>
            <person name="Pires J.C."/>
            <person name="Barker G."/>
            <person name="Moore J."/>
            <person name="Walley P.G."/>
            <person name="Manoli S."/>
            <person name="Batley J."/>
            <person name="Edwards D."/>
            <person name="Nelson M.N."/>
            <person name="Wang X."/>
            <person name="Paterson A.H."/>
            <person name="King G."/>
            <person name="Bancroft I."/>
            <person name="Chalhoub B."/>
            <person name="Sharpe A.G."/>
        </authorList>
    </citation>
    <scope>NUCLEOTIDE SEQUENCE</scope>
    <source>
        <strain evidence="1 2">cv. TO1000</strain>
    </source>
</reference>
<dbReference type="RefSeq" id="XP_013619831.1">
    <property type="nucleotide sequence ID" value="XM_013764377.1"/>
</dbReference>
<reference evidence="1" key="2">
    <citation type="submission" date="2015-03" db="UniProtKB">
        <authorList>
            <consortium name="EnsemblPlants"/>
        </authorList>
    </citation>
    <scope>IDENTIFICATION</scope>
</reference>
<organism evidence="1 2">
    <name type="scientific">Brassica oleracea var. oleracea</name>
    <dbReference type="NCBI Taxonomy" id="109376"/>
    <lineage>
        <taxon>Eukaryota</taxon>
        <taxon>Viridiplantae</taxon>
        <taxon>Streptophyta</taxon>
        <taxon>Embryophyta</taxon>
        <taxon>Tracheophyta</taxon>
        <taxon>Spermatophyta</taxon>
        <taxon>Magnoliopsida</taxon>
        <taxon>eudicotyledons</taxon>
        <taxon>Gunneridae</taxon>
        <taxon>Pentapetalae</taxon>
        <taxon>rosids</taxon>
        <taxon>malvids</taxon>
        <taxon>Brassicales</taxon>
        <taxon>Brassicaceae</taxon>
        <taxon>Brassiceae</taxon>
        <taxon>Brassica</taxon>
    </lineage>
</organism>
<accession>A0A0D3AXJ7</accession>
<dbReference type="AlphaFoldDB" id="A0A0D3AXJ7"/>
<dbReference type="Proteomes" id="UP000032141">
    <property type="component" value="Chromosome C2"/>
</dbReference>
<sequence length="85" mass="9394">MALARPIPAAAGLLHHRSLLSSIFGMSLWDHKTHIMDALVGLIVSLFAFEGKPPSSYCLVALPLVISSISLYQKYPYLDKKKKKV</sequence>
<name>A0A0D3AXJ7_BRAOL</name>